<dbReference type="Gene3D" id="1.25.40.10">
    <property type="entry name" value="Tetratricopeptide repeat domain"/>
    <property type="match status" value="2"/>
</dbReference>
<keyword evidence="2" id="KW-1133">Transmembrane helix</keyword>
<feature type="compositionally biased region" description="Pro residues" evidence="1">
    <location>
        <begin position="215"/>
        <end position="252"/>
    </location>
</feature>
<reference evidence="4 5" key="1">
    <citation type="submission" date="2020-07" db="EMBL/GenBank/DDBJ databases">
        <title>Roseicoccus Jingziensis gen. nov., sp. nov., isolated from coastal seawater.</title>
        <authorList>
            <person name="Feng X."/>
        </authorList>
    </citation>
    <scope>NUCLEOTIDE SEQUENCE [LARGE SCALE GENOMIC DNA]</scope>
    <source>
        <strain evidence="4 5">N1E253</strain>
    </source>
</reference>
<feature type="transmembrane region" description="Helical" evidence="2">
    <location>
        <begin position="29"/>
        <end position="46"/>
    </location>
</feature>
<dbReference type="InterPro" id="IPR018704">
    <property type="entry name" value="SecYEG/CpoB_TPR"/>
</dbReference>
<keyword evidence="2" id="KW-0812">Transmembrane</keyword>
<evidence type="ECO:0000313" key="5">
    <source>
        <dbReference type="Proteomes" id="UP000557872"/>
    </source>
</evidence>
<sequence>MAESPTPFAEIDHGPSKLDQFLDAHQKKLIIAAILLALGMIAYVIYSGIAKGKAEEAGAALLTAESAEDYQKVISQWPESKAASTALPLLADLQGEDSPTDAIQTLNEFIDNNPNHPAKASAQVSLALRMLEEGKTEDASTLLTEIAENESDSYIAPLACITLGDIAKAAGKKEEASTWYKKAQADEGAQGNTFSQAAAARLALVNAEPPTKIQPAPPAPVAPPAPPAPAVTPAPPAPVTPPVEPTATPTPTPGEAEQNNPAEKQKTESEASEAP</sequence>
<dbReference type="RefSeq" id="WP_178933772.1">
    <property type="nucleotide sequence ID" value="NZ_JACBAZ010000007.1"/>
</dbReference>
<organism evidence="4 5">
    <name type="scientific">Oceaniferula marina</name>
    <dbReference type="NCBI Taxonomy" id="2748318"/>
    <lineage>
        <taxon>Bacteria</taxon>
        <taxon>Pseudomonadati</taxon>
        <taxon>Verrucomicrobiota</taxon>
        <taxon>Verrucomicrobiia</taxon>
        <taxon>Verrucomicrobiales</taxon>
        <taxon>Verrucomicrobiaceae</taxon>
        <taxon>Oceaniferula</taxon>
    </lineage>
</organism>
<proteinExistence type="predicted"/>
<name>A0A851GP84_9BACT</name>
<feature type="domain" description="Ancillary SecYEG translocon subunit/Cell division coordinator CpoB TPR" evidence="3">
    <location>
        <begin position="20"/>
        <end position="192"/>
    </location>
</feature>
<gene>
    <name evidence="4" type="ORF">HW115_15025</name>
</gene>
<evidence type="ECO:0000313" key="4">
    <source>
        <dbReference type="EMBL" id="NWK56935.1"/>
    </source>
</evidence>
<dbReference type="InterPro" id="IPR011990">
    <property type="entry name" value="TPR-like_helical_dom_sf"/>
</dbReference>
<keyword evidence="5" id="KW-1185">Reference proteome</keyword>
<accession>A0A851GP84</accession>
<protein>
    <submittedName>
        <fullName evidence="4">Tetratricopeptide repeat protein</fullName>
    </submittedName>
</protein>
<dbReference type="AlphaFoldDB" id="A0A851GP84"/>
<feature type="region of interest" description="Disordered" evidence="1">
    <location>
        <begin position="210"/>
        <end position="275"/>
    </location>
</feature>
<dbReference type="Proteomes" id="UP000557872">
    <property type="component" value="Unassembled WGS sequence"/>
</dbReference>
<comment type="caution">
    <text evidence="4">The sequence shown here is derived from an EMBL/GenBank/DDBJ whole genome shotgun (WGS) entry which is preliminary data.</text>
</comment>
<dbReference type="Pfam" id="PF09976">
    <property type="entry name" value="TPR_21"/>
    <property type="match status" value="1"/>
</dbReference>
<evidence type="ECO:0000256" key="1">
    <source>
        <dbReference type="SAM" id="MobiDB-lite"/>
    </source>
</evidence>
<dbReference type="SUPFAM" id="SSF48452">
    <property type="entry name" value="TPR-like"/>
    <property type="match status" value="1"/>
</dbReference>
<evidence type="ECO:0000256" key="2">
    <source>
        <dbReference type="SAM" id="Phobius"/>
    </source>
</evidence>
<keyword evidence="2" id="KW-0472">Membrane</keyword>
<evidence type="ECO:0000259" key="3">
    <source>
        <dbReference type="Pfam" id="PF09976"/>
    </source>
</evidence>
<dbReference type="EMBL" id="JACBAZ010000007">
    <property type="protein sequence ID" value="NWK56935.1"/>
    <property type="molecule type" value="Genomic_DNA"/>
</dbReference>